<dbReference type="Proteomes" id="UP001642482">
    <property type="component" value="Unassembled WGS sequence"/>
</dbReference>
<reference evidence="2 3" key="1">
    <citation type="submission" date="2024-01" db="EMBL/GenBank/DDBJ databases">
        <authorList>
            <person name="Allen C."/>
            <person name="Tagirdzhanova G."/>
        </authorList>
    </citation>
    <scope>NUCLEOTIDE SEQUENCE [LARGE SCALE GENOMIC DNA]</scope>
</reference>
<evidence type="ECO:0000256" key="1">
    <source>
        <dbReference type="SAM" id="MobiDB-lite"/>
    </source>
</evidence>
<dbReference type="EMBL" id="CAWUHD010000093">
    <property type="protein sequence ID" value="CAK7230394.1"/>
    <property type="molecule type" value="Genomic_DNA"/>
</dbReference>
<feature type="region of interest" description="Disordered" evidence="1">
    <location>
        <begin position="56"/>
        <end position="98"/>
    </location>
</feature>
<keyword evidence="3" id="KW-1185">Reference proteome</keyword>
<sequence>MTSKAYAYSPYSGLDRQATLRLVNDILYKPSAEEVAALERQEAAAKAAKAARKAEKAMRSGKYSKYASTSHSSNSYSSPSYGSASYSGASSTTTGAYTYRPSMDDRASVFSTKSTSSYGSFRNLLSRKNYDKATQ</sequence>
<evidence type="ECO:0000313" key="3">
    <source>
        <dbReference type="Proteomes" id="UP001642482"/>
    </source>
</evidence>
<evidence type="ECO:0000313" key="2">
    <source>
        <dbReference type="EMBL" id="CAK7230394.1"/>
    </source>
</evidence>
<comment type="caution">
    <text evidence="2">The sequence shown here is derived from an EMBL/GenBank/DDBJ whole genome shotgun (WGS) entry which is preliminary data.</text>
</comment>
<protein>
    <submittedName>
        <fullName evidence="2">Uncharacterized protein</fullName>
    </submittedName>
</protein>
<proteinExistence type="predicted"/>
<feature type="compositionally biased region" description="Low complexity" evidence="1">
    <location>
        <begin position="63"/>
        <end position="98"/>
    </location>
</feature>
<accession>A0ABP0CE83</accession>
<organism evidence="2 3">
    <name type="scientific">Sporothrix eucalyptigena</name>
    <dbReference type="NCBI Taxonomy" id="1812306"/>
    <lineage>
        <taxon>Eukaryota</taxon>
        <taxon>Fungi</taxon>
        <taxon>Dikarya</taxon>
        <taxon>Ascomycota</taxon>
        <taxon>Pezizomycotina</taxon>
        <taxon>Sordariomycetes</taxon>
        <taxon>Sordariomycetidae</taxon>
        <taxon>Ophiostomatales</taxon>
        <taxon>Ophiostomataceae</taxon>
        <taxon>Sporothrix</taxon>
    </lineage>
</organism>
<gene>
    <name evidence="2" type="ORF">SEUCBS140593_007574</name>
</gene>
<name>A0ABP0CE83_9PEZI</name>